<keyword evidence="4 7" id="KW-0812">Transmembrane</keyword>
<proteinExistence type="inferred from homology"/>
<dbReference type="InterPro" id="IPR051907">
    <property type="entry name" value="DoxX-like_oxidoreductase"/>
</dbReference>
<sequence>MPSLTTTTSHLRSVAVTAARVLLGVIFIAHGWQKLNTNGMQATTTAFEKMGVPAPKVSAWFAALVELGGGVLLILGAATTIVSLLLVIDMAGAFWFVHRTQGIFVPGGWELVAALGLGALLFAATGPGPLSIDRLFRRRMPARAASV</sequence>
<protein>
    <submittedName>
        <fullName evidence="8">DoxX family protein</fullName>
    </submittedName>
</protein>
<dbReference type="Proteomes" id="UP000744769">
    <property type="component" value="Unassembled WGS sequence"/>
</dbReference>
<evidence type="ECO:0000256" key="1">
    <source>
        <dbReference type="ARBA" id="ARBA00004651"/>
    </source>
</evidence>
<evidence type="ECO:0000256" key="6">
    <source>
        <dbReference type="ARBA" id="ARBA00023136"/>
    </source>
</evidence>
<evidence type="ECO:0000256" key="2">
    <source>
        <dbReference type="ARBA" id="ARBA00006679"/>
    </source>
</evidence>
<keyword evidence="3" id="KW-1003">Cell membrane</keyword>
<evidence type="ECO:0000256" key="5">
    <source>
        <dbReference type="ARBA" id="ARBA00022989"/>
    </source>
</evidence>
<feature type="transmembrane region" description="Helical" evidence="7">
    <location>
        <begin position="59"/>
        <end position="88"/>
    </location>
</feature>
<keyword evidence="6 7" id="KW-0472">Membrane</keyword>
<reference evidence="8" key="1">
    <citation type="submission" date="2020-03" db="EMBL/GenBank/DDBJ databases">
        <title>Draft sequencing of Calidifontibacter sp. DB0510.</title>
        <authorList>
            <person name="Kim D.-U."/>
        </authorList>
    </citation>
    <scope>NUCLEOTIDE SEQUENCE</scope>
    <source>
        <strain evidence="8">DB0510</strain>
    </source>
</reference>
<dbReference type="PANTHER" id="PTHR33452:SF1">
    <property type="entry name" value="INNER MEMBRANE PROTEIN YPHA-RELATED"/>
    <property type="match status" value="1"/>
</dbReference>
<keyword evidence="9" id="KW-1185">Reference proteome</keyword>
<dbReference type="PANTHER" id="PTHR33452">
    <property type="entry name" value="OXIDOREDUCTASE CATD-RELATED"/>
    <property type="match status" value="1"/>
</dbReference>
<comment type="similarity">
    <text evidence="2">Belongs to the DoxX family.</text>
</comment>
<comment type="subcellular location">
    <subcellularLocation>
        <location evidence="1">Cell membrane</location>
        <topology evidence="1">Multi-pass membrane protein</topology>
    </subcellularLocation>
</comment>
<dbReference type="EMBL" id="JAAOIV010000007">
    <property type="protein sequence ID" value="NHN56160.1"/>
    <property type="molecule type" value="Genomic_DNA"/>
</dbReference>
<dbReference type="Pfam" id="PF07681">
    <property type="entry name" value="DoxX"/>
    <property type="match status" value="1"/>
</dbReference>
<evidence type="ECO:0000313" key="8">
    <source>
        <dbReference type="EMBL" id="NHN56160.1"/>
    </source>
</evidence>
<dbReference type="InterPro" id="IPR032808">
    <property type="entry name" value="DoxX"/>
</dbReference>
<evidence type="ECO:0000256" key="7">
    <source>
        <dbReference type="SAM" id="Phobius"/>
    </source>
</evidence>
<accession>A0A967EAD7</accession>
<evidence type="ECO:0000313" key="9">
    <source>
        <dbReference type="Proteomes" id="UP000744769"/>
    </source>
</evidence>
<evidence type="ECO:0000256" key="3">
    <source>
        <dbReference type="ARBA" id="ARBA00022475"/>
    </source>
</evidence>
<dbReference type="RefSeq" id="WP_166196668.1">
    <property type="nucleotide sequence ID" value="NZ_JAAOIV010000007.1"/>
</dbReference>
<dbReference type="AlphaFoldDB" id="A0A967EAD7"/>
<gene>
    <name evidence="8" type="ORF">G9U51_10260</name>
</gene>
<comment type="caution">
    <text evidence="8">The sequence shown here is derived from an EMBL/GenBank/DDBJ whole genome shotgun (WGS) entry which is preliminary data.</text>
</comment>
<evidence type="ECO:0000256" key="4">
    <source>
        <dbReference type="ARBA" id="ARBA00022692"/>
    </source>
</evidence>
<dbReference type="GO" id="GO:0005886">
    <property type="term" value="C:plasma membrane"/>
    <property type="evidence" value="ECO:0007669"/>
    <property type="project" value="UniProtKB-SubCell"/>
</dbReference>
<keyword evidence="5 7" id="KW-1133">Transmembrane helix</keyword>
<organism evidence="8 9">
    <name type="scientific">Metallococcus carri</name>
    <dbReference type="NCBI Taxonomy" id="1656884"/>
    <lineage>
        <taxon>Bacteria</taxon>
        <taxon>Bacillati</taxon>
        <taxon>Actinomycetota</taxon>
        <taxon>Actinomycetes</taxon>
        <taxon>Micrococcales</taxon>
        <taxon>Dermacoccaceae</taxon>
        <taxon>Metallococcus</taxon>
    </lineage>
</organism>
<feature type="transmembrane region" description="Helical" evidence="7">
    <location>
        <begin position="12"/>
        <end position="32"/>
    </location>
</feature>
<name>A0A967EAD7_9MICO</name>
<feature type="transmembrane region" description="Helical" evidence="7">
    <location>
        <begin position="108"/>
        <end position="130"/>
    </location>
</feature>